<dbReference type="Proteomes" id="UP001217089">
    <property type="component" value="Unassembled WGS sequence"/>
</dbReference>
<evidence type="ECO:0000313" key="2">
    <source>
        <dbReference type="EMBL" id="KAJ8312165.1"/>
    </source>
</evidence>
<comment type="caution">
    <text evidence="2">The sequence shown here is derived from an EMBL/GenBank/DDBJ whole genome shotgun (WGS) entry which is preliminary data.</text>
</comment>
<feature type="region of interest" description="Disordered" evidence="1">
    <location>
        <begin position="63"/>
        <end position="96"/>
    </location>
</feature>
<accession>A0ABQ9F9A6</accession>
<dbReference type="PANTHER" id="PTHR13523:SF2">
    <property type="entry name" value="COILED-COIL-HELIX-COILED-COIL-HELIX DOMAIN CONTAINING 2, ISOFORM A-RELATED"/>
    <property type="match status" value="1"/>
</dbReference>
<dbReference type="PROSITE" id="PS51808">
    <property type="entry name" value="CHCH"/>
    <property type="match status" value="1"/>
</dbReference>
<protein>
    <recommendedName>
        <fullName evidence="4">Coiled-coil-helix-coiled-coil-helix domain-containing protein 2</fullName>
    </recommendedName>
</protein>
<feature type="region of interest" description="Disordered" evidence="1">
    <location>
        <begin position="1"/>
        <end position="43"/>
    </location>
</feature>
<gene>
    <name evidence="2" type="ORF">KUTeg_009538</name>
</gene>
<proteinExistence type="predicted"/>
<dbReference type="PANTHER" id="PTHR13523">
    <property type="entry name" value="COILED-COIL-HELIX-COILED-COIL-HELIX DOMAIN CONTAINING 2/NUR77"/>
    <property type="match status" value="1"/>
</dbReference>
<keyword evidence="3" id="KW-1185">Reference proteome</keyword>
<evidence type="ECO:0008006" key="4">
    <source>
        <dbReference type="Google" id="ProtNLM"/>
    </source>
</evidence>
<dbReference type="InterPro" id="IPR055304">
    <property type="entry name" value="CHCHD2/10-like"/>
</dbReference>
<feature type="compositionally biased region" description="Pro residues" evidence="1">
    <location>
        <begin position="16"/>
        <end position="32"/>
    </location>
</feature>
<organism evidence="2 3">
    <name type="scientific">Tegillarca granosa</name>
    <name type="common">Malaysian cockle</name>
    <name type="synonym">Anadara granosa</name>
    <dbReference type="NCBI Taxonomy" id="220873"/>
    <lineage>
        <taxon>Eukaryota</taxon>
        <taxon>Metazoa</taxon>
        <taxon>Spiralia</taxon>
        <taxon>Lophotrochozoa</taxon>
        <taxon>Mollusca</taxon>
        <taxon>Bivalvia</taxon>
        <taxon>Autobranchia</taxon>
        <taxon>Pteriomorphia</taxon>
        <taxon>Arcoida</taxon>
        <taxon>Arcoidea</taxon>
        <taxon>Arcidae</taxon>
        <taxon>Tegillarca</taxon>
    </lineage>
</organism>
<sequence>MPRRRGGSPMRSSPKAAPPPRQTMPAHPPPATPATMQPRQPGMFAQMATTAAGVAVGSAVGHTIGHAMTGGGGGGEQVAAAPQQQQQPAYQDHYQNPPCQFELRQFLECSQNQSDISFCSGFNEALKECKLRYGMQ</sequence>
<evidence type="ECO:0000313" key="3">
    <source>
        <dbReference type="Proteomes" id="UP001217089"/>
    </source>
</evidence>
<evidence type="ECO:0000256" key="1">
    <source>
        <dbReference type="SAM" id="MobiDB-lite"/>
    </source>
</evidence>
<reference evidence="2 3" key="1">
    <citation type="submission" date="2022-12" db="EMBL/GenBank/DDBJ databases">
        <title>Chromosome-level genome of Tegillarca granosa.</title>
        <authorList>
            <person name="Kim J."/>
        </authorList>
    </citation>
    <scope>NUCLEOTIDE SEQUENCE [LARGE SCALE GENOMIC DNA]</scope>
    <source>
        <strain evidence="2">Teg-2019</strain>
        <tissue evidence="2">Adductor muscle</tissue>
    </source>
</reference>
<feature type="compositionally biased region" description="Low complexity" evidence="1">
    <location>
        <begin position="77"/>
        <end position="91"/>
    </location>
</feature>
<name>A0ABQ9F9A6_TEGGR</name>
<dbReference type="EMBL" id="JARBDR010000440">
    <property type="protein sequence ID" value="KAJ8312165.1"/>
    <property type="molecule type" value="Genomic_DNA"/>
</dbReference>